<dbReference type="Proteomes" id="UP000011087">
    <property type="component" value="Unassembled WGS sequence"/>
</dbReference>
<reference evidence="3 5" key="1">
    <citation type="journal article" date="2012" name="Nature">
        <title>Algal genomes reveal evolutionary mosaicism and the fate of nucleomorphs.</title>
        <authorList>
            <consortium name="DOE Joint Genome Institute"/>
            <person name="Curtis B.A."/>
            <person name="Tanifuji G."/>
            <person name="Burki F."/>
            <person name="Gruber A."/>
            <person name="Irimia M."/>
            <person name="Maruyama S."/>
            <person name="Arias M.C."/>
            <person name="Ball S.G."/>
            <person name="Gile G.H."/>
            <person name="Hirakawa Y."/>
            <person name="Hopkins J.F."/>
            <person name="Kuo A."/>
            <person name="Rensing S.A."/>
            <person name="Schmutz J."/>
            <person name="Symeonidi A."/>
            <person name="Elias M."/>
            <person name="Eveleigh R.J."/>
            <person name="Herman E.K."/>
            <person name="Klute M.J."/>
            <person name="Nakayama T."/>
            <person name="Obornik M."/>
            <person name="Reyes-Prieto A."/>
            <person name="Armbrust E.V."/>
            <person name="Aves S.J."/>
            <person name="Beiko R.G."/>
            <person name="Coutinho P."/>
            <person name="Dacks J.B."/>
            <person name="Durnford D.G."/>
            <person name="Fast N.M."/>
            <person name="Green B.R."/>
            <person name="Grisdale C.J."/>
            <person name="Hempel F."/>
            <person name="Henrissat B."/>
            <person name="Hoppner M.P."/>
            <person name="Ishida K."/>
            <person name="Kim E."/>
            <person name="Koreny L."/>
            <person name="Kroth P.G."/>
            <person name="Liu Y."/>
            <person name="Malik S.B."/>
            <person name="Maier U.G."/>
            <person name="McRose D."/>
            <person name="Mock T."/>
            <person name="Neilson J.A."/>
            <person name="Onodera N.T."/>
            <person name="Poole A.M."/>
            <person name="Pritham E.J."/>
            <person name="Richards T.A."/>
            <person name="Rocap G."/>
            <person name="Roy S.W."/>
            <person name="Sarai C."/>
            <person name="Schaack S."/>
            <person name="Shirato S."/>
            <person name="Slamovits C.H."/>
            <person name="Spencer D.F."/>
            <person name="Suzuki S."/>
            <person name="Worden A.Z."/>
            <person name="Zauner S."/>
            <person name="Barry K."/>
            <person name="Bell C."/>
            <person name="Bharti A.K."/>
            <person name="Crow J.A."/>
            <person name="Grimwood J."/>
            <person name="Kramer R."/>
            <person name="Lindquist E."/>
            <person name="Lucas S."/>
            <person name="Salamov A."/>
            <person name="McFadden G.I."/>
            <person name="Lane C.E."/>
            <person name="Keeling P.J."/>
            <person name="Gray M.W."/>
            <person name="Grigoriev I.V."/>
            <person name="Archibald J.M."/>
        </authorList>
    </citation>
    <scope>NUCLEOTIDE SEQUENCE</scope>
    <source>
        <strain evidence="3 5">CCMP2712</strain>
    </source>
</reference>
<keyword evidence="2" id="KW-0472">Membrane</keyword>
<accession>L1JD91</accession>
<dbReference type="EnsemblProtists" id="EKX46075">
    <property type="protein sequence ID" value="EKX46075"/>
    <property type="gene ID" value="GUITHDRAFT_138550"/>
</dbReference>
<feature type="transmembrane region" description="Helical" evidence="2">
    <location>
        <begin position="28"/>
        <end position="46"/>
    </location>
</feature>
<gene>
    <name evidence="3" type="ORF">GUITHDRAFT_138550</name>
</gene>
<reference evidence="5" key="2">
    <citation type="submission" date="2012-11" db="EMBL/GenBank/DDBJ databases">
        <authorList>
            <person name="Kuo A."/>
            <person name="Curtis B.A."/>
            <person name="Tanifuji G."/>
            <person name="Burki F."/>
            <person name="Gruber A."/>
            <person name="Irimia M."/>
            <person name="Maruyama S."/>
            <person name="Arias M.C."/>
            <person name="Ball S.G."/>
            <person name="Gile G.H."/>
            <person name="Hirakawa Y."/>
            <person name="Hopkins J.F."/>
            <person name="Rensing S.A."/>
            <person name="Schmutz J."/>
            <person name="Symeonidi A."/>
            <person name="Elias M."/>
            <person name="Eveleigh R.J."/>
            <person name="Herman E.K."/>
            <person name="Klute M.J."/>
            <person name="Nakayama T."/>
            <person name="Obornik M."/>
            <person name="Reyes-Prieto A."/>
            <person name="Armbrust E.V."/>
            <person name="Aves S.J."/>
            <person name="Beiko R.G."/>
            <person name="Coutinho P."/>
            <person name="Dacks J.B."/>
            <person name="Durnford D.G."/>
            <person name="Fast N.M."/>
            <person name="Green B.R."/>
            <person name="Grisdale C."/>
            <person name="Hempe F."/>
            <person name="Henrissat B."/>
            <person name="Hoppner M.P."/>
            <person name="Ishida K.-I."/>
            <person name="Kim E."/>
            <person name="Koreny L."/>
            <person name="Kroth P.G."/>
            <person name="Liu Y."/>
            <person name="Malik S.-B."/>
            <person name="Maier U.G."/>
            <person name="McRose D."/>
            <person name="Mock T."/>
            <person name="Neilson J.A."/>
            <person name="Onodera N.T."/>
            <person name="Poole A.M."/>
            <person name="Pritham E.J."/>
            <person name="Richards T.A."/>
            <person name="Rocap G."/>
            <person name="Roy S.W."/>
            <person name="Sarai C."/>
            <person name="Schaack S."/>
            <person name="Shirato S."/>
            <person name="Slamovits C.H."/>
            <person name="Spencer D.F."/>
            <person name="Suzuki S."/>
            <person name="Worden A.Z."/>
            <person name="Zauner S."/>
            <person name="Barry K."/>
            <person name="Bell C."/>
            <person name="Bharti A.K."/>
            <person name="Crow J.A."/>
            <person name="Grimwood J."/>
            <person name="Kramer R."/>
            <person name="Lindquist E."/>
            <person name="Lucas S."/>
            <person name="Salamov A."/>
            <person name="McFadden G.I."/>
            <person name="Lane C.E."/>
            <person name="Keeling P.J."/>
            <person name="Gray M.W."/>
            <person name="Grigoriev I.V."/>
            <person name="Archibald J.M."/>
        </authorList>
    </citation>
    <scope>NUCLEOTIDE SEQUENCE</scope>
    <source>
        <strain evidence="5">CCMP2712</strain>
    </source>
</reference>
<dbReference type="RefSeq" id="XP_005833055.1">
    <property type="nucleotide sequence ID" value="XM_005832998.1"/>
</dbReference>
<name>L1JD91_GUITC</name>
<keyword evidence="5" id="KW-1185">Reference proteome</keyword>
<evidence type="ECO:0000313" key="4">
    <source>
        <dbReference type="EnsemblProtists" id="EKX46075"/>
    </source>
</evidence>
<dbReference type="GeneID" id="17302770"/>
<keyword evidence="1" id="KW-0175">Coiled coil</keyword>
<protein>
    <submittedName>
        <fullName evidence="3 4">Uncharacterized protein</fullName>
    </submittedName>
</protein>
<dbReference type="PaxDb" id="55529-EKX46075"/>
<dbReference type="AlphaFoldDB" id="L1JD91"/>
<reference evidence="4" key="3">
    <citation type="submission" date="2015-06" db="UniProtKB">
        <authorList>
            <consortium name="EnsemblProtists"/>
        </authorList>
    </citation>
    <scope>IDENTIFICATION</scope>
</reference>
<keyword evidence="2" id="KW-1133">Transmembrane helix</keyword>
<sequence>MAVPAEFVCYVERQAPATASSSSKRRRAAVAAVLLAVAICAAALLVSSPSGKSVGRVNFLTMKRSQTTSLARAHDVKLATQLIRAAPHSSVQSMELILKHWQDHMVSNLDADVSRGLMLAMVPKNIETALEESGKLCEKKDIIFSKFSQLLAKLSKESKTRNETDQTAHDAQVAATEAWLDSESEYRLEEEKKKEALDGASYARAEYEKWAETVKRTSERLATMQTNYDKEMADINSQRSLIQEILRLFGVLGSEPLDSATANAGGYMASEKAHPLTLKEIKSKISLLRQEAVNGGAIKLQLVNQLESKLANYAETDEVKKLLSGMISDLNTREEVISSALKQTQEELEKHKKKLVDYETQVVDLSNAADKAQESAAAQDLKRQALNGKKKDASENYKNEHAEYVIVAPPADRAITILEVIMKKINEFCAASTSQ</sequence>
<dbReference type="HOGENOM" id="CLU_661324_0_0_1"/>
<evidence type="ECO:0000256" key="1">
    <source>
        <dbReference type="SAM" id="Coils"/>
    </source>
</evidence>
<keyword evidence="2" id="KW-0812">Transmembrane</keyword>
<proteinExistence type="predicted"/>
<dbReference type="KEGG" id="gtt:GUITHDRAFT_138550"/>
<evidence type="ECO:0000313" key="3">
    <source>
        <dbReference type="EMBL" id="EKX46075.1"/>
    </source>
</evidence>
<dbReference type="EMBL" id="JH992996">
    <property type="protein sequence ID" value="EKX46075.1"/>
    <property type="molecule type" value="Genomic_DNA"/>
</dbReference>
<feature type="coiled-coil region" evidence="1">
    <location>
        <begin position="334"/>
        <end position="403"/>
    </location>
</feature>
<evidence type="ECO:0000313" key="5">
    <source>
        <dbReference type="Proteomes" id="UP000011087"/>
    </source>
</evidence>
<organism evidence="3">
    <name type="scientific">Guillardia theta (strain CCMP2712)</name>
    <name type="common">Cryptophyte</name>
    <dbReference type="NCBI Taxonomy" id="905079"/>
    <lineage>
        <taxon>Eukaryota</taxon>
        <taxon>Cryptophyceae</taxon>
        <taxon>Pyrenomonadales</taxon>
        <taxon>Geminigeraceae</taxon>
        <taxon>Guillardia</taxon>
    </lineage>
</organism>
<evidence type="ECO:0000256" key="2">
    <source>
        <dbReference type="SAM" id="Phobius"/>
    </source>
</evidence>